<feature type="domain" description="GP-PDE" evidence="8">
    <location>
        <begin position="499"/>
        <end position="828"/>
    </location>
</feature>
<dbReference type="InterPro" id="IPR030395">
    <property type="entry name" value="GP_PDE_dom"/>
</dbReference>
<evidence type="ECO:0000256" key="6">
    <source>
        <dbReference type="ARBA" id="ARBA00047512"/>
    </source>
</evidence>
<dbReference type="GO" id="GO:0008889">
    <property type="term" value="F:glycerophosphodiester phosphodiesterase activity"/>
    <property type="evidence" value="ECO:0007669"/>
    <property type="project" value="UniProtKB-EC"/>
</dbReference>
<dbReference type="PANTHER" id="PTHR43620">
    <property type="entry name" value="GLYCEROPHOSPHORYL DIESTER PHOSPHODIESTERASE"/>
    <property type="match status" value="1"/>
</dbReference>
<dbReference type="PANTHER" id="PTHR43620:SF7">
    <property type="entry name" value="GLYCEROPHOSPHODIESTER PHOSPHODIESTERASE GDPD5-RELATED"/>
    <property type="match status" value="1"/>
</dbReference>
<feature type="transmembrane region" description="Helical" evidence="7">
    <location>
        <begin position="33"/>
        <end position="56"/>
    </location>
</feature>
<name>A0A835G5R8_SPOEX</name>
<gene>
    <name evidence="9" type="ORF">HW555_011260</name>
</gene>
<dbReference type="CDD" id="cd08602">
    <property type="entry name" value="GDPD_ScGlpQ1_like"/>
    <property type="match status" value="2"/>
</dbReference>
<keyword evidence="5" id="KW-0378">Hydrolase</keyword>
<keyword evidence="4" id="KW-0319">Glycerol metabolism</keyword>
<keyword evidence="7" id="KW-0812">Transmembrane</keyword>
<comment type="similarity">
    <text evidence="1">Belongs to the glycerophosphoryl diester phosphodiesterase family.</text>
</comment>
<dbReference type="SUPFAM" id="SSF51695">
    <property type="entry name" value="PLC-like phosphodiesterases"/>
    <property type="match status" value="2"/>
</dbReference>
<accession>A0A835G5R8</accession>
<evidence type="ECO:0000313" key="9">
    <source>
        <dbReference type="EMBL" id="KAF9409366.1"/>
    </source>
</evidence>
<organism evidence="9 10">
    <name type="scientific">Spodoptera exigua</name>
    <name type="common">Beet armyworm</name>
    <name type="synonym">Noctua fulgens</name>
    <dbReference type="NCBI Taxonomy" id="7107"/>
    <lineage>
        <taxon>Eukaryota</taxon>
        <taxon>Metazoa</taxon>
        <taxon>Ecdysozoa</taxon>
        <taxon>Arthropoda</taxon>
        <taxon>Hexapoda</taxon>
        <taxon>Insecta</taxon>
        <taxon>Pterygota</taxon>
        <taxon>Neoptera</taxon>
        <taxon>Endopterygota</taxon>
        <taxon>Lepidoptera</taxon>
        <taxon>Glossata</taxon>
        <taxon>Ditrysia</taxon>
        <taxon>Noctuoidea</taxon>
        <taxon>Noctuidae</taxon>
        <taxon>Amphipyrinae</taxon>
        <taxon>Spodoptera</taxon>
    </lineage>
</organism>
<dbReference type="GO" id="GO:0006629">
    <property type="term" value="P:lipid metabolic process"/>
    <property type="evidence" value="ECO:0007669"/>
    <property type="project" value="InterPro"/>
</dbReference>
<dbReference type="Gene3D" id="3.20.20.190">
    <property type="entry name" value="Phosphatidylinositol (PI) phosphodiesterase"/>
    <property type="match status" value="2"/>
</dbReference>
<evidence type="ECO:0000256" key="1">
    <source>
        <dbReference type="ARBA" id="ARBA00007277"/>
    </source>
</evidence>
<evidence type="ECO:0000256" key="2">
    <source>
        <dbReference type="ARBA" id="ARBA00012247"/>
    </source>
</evidence>
<sequence length="840" mass="93414">METSATAHFELISFVMIFSPQLTFGVETMERRTVLLLVLLLIGIAGLTAAIVMGIIQSRPDTSEPTEDGDKEYDSELCHPLLIAHRGASGYVPEHTLGAYALAATMGSDYLEPDVVMTKDGHIIARHDNELGLTTDVADHPEFASRFRTQMVDGRQVSGWFTEDFTLAEIKTLRAIERIPDIRPGNTRMDGAFDVPTMQEIIDLTKGLEISLQRPIGIYPEIKHGTHFQRLGLAMERPLVDLLHSNGYRGPESLIYIQSFEVSNLRELKTMTDLRLIQLFAGNPALPPFDQAVQGTGLTYAQMATPEGLREIATYAYAVGPDKGYIIPRNANQTLGTPTSFVQDAHAAGLKVHPYTFRSENVYLPAEFRSDDPSPAALGDAAGEYRAFLAAGIDGLFTDHPDDFAHVRVELLRIVFSTTTLSYTKSSKINIALVILVVLRVRIVSGDYHENTLKKINMDRRIWIIFCTLGVAFGVPTEIIEKIESIKSTLEYDSQFCHPLVIGHRGASGYTPEHTLGSYALAALMGADYVEPDLVMTKDKKLVARHDNELGLTTDVSLHPEFADRFTNKTIDGKEMSGWFTEDFTLEELKTLNAVERIPDIRPGNVRMDGAFKIPTFQEIIELVKGLETSQNRVIGLYPEIKHSTYFESLGLPMEQLVVDTLHSYGYQGSHAPVYIQSFEINNLKRLKQMTGIRLLQLYDSPDMTPFDQIGKENAPTYADMATPAGLAEVAKYAYAVGPDKSYIIPRDEENNLGEPTTFVHNAHQVGLKVHPYTFRAENFFLPKDSRNKKNPNTPSALGNLAEEITAYFNAGIDGLFSDQPDIPAHIRSGCLRPTKKKCH</sequence>
<protein>
    <recommendedName>
        <fullName evidence="2">glycerophosphodiester phosphodiesterase</fullName>
        <ecNumber evidence="2">3.1.4.46</ecNumber>
    </recommendedName>
</protein>
<evidence type="ECO:0000256" key="7">
    <source>
        <dbReference type="SAM" id="Phobius"/>
    </source>
</evidence>
<dbReference type="GO" id="GO:0006071">
    <property type="term" value="P:glycerol metabolic process"/>
    <property type="evidence" value="ECO:0007669"/>
    <property type="project" value="UniProtKB-KW"/>
</dbReference>
<feature type="transmembrane region" description="Helical" evidence="7">
    <location>
        <begin position="6"/>
        <end position="26"/>
    </location>
</feature>
<evidence type="ECO:0000256" key="3">
    <source>
        <dbReference type="ARBA" id="ARBA00022729"/>
    </source>
</evidence>
<evidence type="ECO:0000259" key="8">
    <source>
        <dbReference type="PROSITE" id="PS51704"/>
    </source>
</evidence>
<dbReference type="Proteomes" id="UP000648187">
    <property type="component" value="Unassembled WGS sequence"/>
</dbReference>
<keyword evidence="10" id="KW-1185">Reference proteome</keyword>
<proteinExistence type="inferred from homology"/>
<keyword evidence="7" id="KW-1133">Transmembrane helix</keyword>
<keyword evidence="3" id="KW-0732">Signal</keyword>
<dbReference type="Pfam" id="PF03009">
    <property type="entry name" value="GDPD"/>
    <property type="match status" value="2"/>
</dbReference>
<dbReference type="AlphaFoldDB" id="A0A835G5R8"/>
<keyword evidence="7" id="KW-0472">Membrane</keyword>
<comment type="caution">
    <text evidence="9">The sequence shown here is derived from an EMBL/GenBank/DDBJ whole genome shotgun (WGS) entry which is preliminary data.</text>
</comment>
<feature type="domain" description="GP-PDE" evidence="8">
    <location>
        <begin position="80"/>
        <end position="408"/>
    </location>
</feature>
<dbReference type="EC" id="3.1.4.46" evidence="2"/>
<evidence type="ECO:0000313" key="10">
    <source>
        <dbReference type="Proteomes" id="UP000648187"/>
    </source>
</evidence>
<reference evidence="9" key="1">
    <citation type="submission" date="2020-08" db="EMBL/GenBank/DDBJ databases">
        <title>Spodoptera exigua strain:BAW_Kor-Di-RS1 Genome sequencing and assembly.</title>
        <authorList>
            <person name="Kim J."/>
            <person name="Nam H.Y."/>
            <person name="Kwon M."/>
            <person name="Choi J.H."/>
            <person name="Cho S.R."/>
            <person name="Kim G.-H."/>
        </authorList>
    </citation>
    <scope>NUCLEOTIDE SEQUENCE</scope>
    <source>
        <strain evidence="9">BAW_Kor-Di-RS1</strain>
        <tissue evidence="9">Whole-body</tissue>
    </source>
</reference>
<evidence type="ECO:0000256" key="5">
    <source>
        <dbReference type="ARBA" id="ARBA00022801"/>
    </source>
</evidence>
<evidence type="ECO:0000256" key="4">
    <source>
        <dbReference type="ARBA" id="ARBA00022798"/>
    </source>
</evidence>
<dbReference type="EMBL" id="JACKWZ010000323">
    <property type="protein sequence ID" value="KAF9409366.1"/>
    <property type="molecule type" value="Genomic_DNA"/>
</dbReference>
<comment type="catalytic activity">
    <reaction evidence="6">
        <text>a sn-glycero-3-phosphodiester + H2O = an alcohol + sn-glycerol 3-phosphate + H(+)</text>
        <dbReference type="Rhea" id="RHEA:12969"/>
        <dbReference type="ChEBI" id="CHEBI:15377"/>
        <dbReference type="ChEBI" id="CHEBI:15378"/>
        <dbReference type="ChEBI" id="CHEBI:30879"/>
        <dbReference type="ChEBI" id="CHEBI:57597"/>
        <dbReference type="ChEBI" id="CHEBI:83408"/>
        <dbReference type="EC" id="3.1.4.46"/>
    </reaction>
</comment>
<dbReference type="InterPro" id="IPR017946">
    <property type="entry name" value="PLC-like_Pdiesterase_TIM-brl"/>
</dbReference>
<dbReference type="PROSITE" id="PS51704">
    <property type="entry name" value="GP_PDE"/>
    <property type="match status" value="2"/>
</dbReference>